<dbReference type="SUPFAM" id="SSF51120">
    <property type="entry name" value="beta-Roll"/>
    <property type="match status" value="1"/>
</dbReference>
<dbReference type="GO" id="GO:0005509">
    <property type="term" value="F:calcium ion binding"/>
    <property type="evidence" value="ECO:0007669"/>
    <property type="project" value="InterPro"/>
</dbReference>
<feature type="compositionally biased region" description="Polar residues" evidence="1">
    <location>
        <begin position="1"/>
        <end position="13"/>
    </location>
</feature>
<dbReference type="RefSeq" id="WP_181389527.1">
    <property type="nucleotide sequence ID" value="NZ_OMOJ01000015.1"/>
</dbReference>
<feature type="region of interest" description="Disordered" evidence="1">
    <location>
        <begin position="1"/>
        <end position="26"/>
    </location>
</feature>
<dbReference type="AlphaFoldDB" id="A0A2R8B171"/>
<name>A0A2R8B171_9RHOB</name>
<evidence type="ECO:0000313" key="3">
    <source>
        <dbReference type="Proteomes" id="UP000244904"/>
    </source>
</evidence>
<dbReference type="InterPro" id="IPR011049">
    <property type="entry name" value="Serralysin-like_metalloprot_C"/>
</dbReference>
<protein>
    <submittedName>
        <fullName evidence="2">Hemolysin, chromosomal</fullName>
    </submittedName>
</protein>
<organism evidence="2 3">
    <name type="scientific">Pseudoprimorskyibacter insulae</name>
    <dbReference type="NCBI Taxonomy" id="1695997"/>
    <lineage>
        <taxon>Bacteria</taxon>
        <taxon>Pseudomonadati</taxon>
        <taxon>Pseudomonadota</taxon>
        <taxon>Alphaproteobacteria</taxon>
        <taxon>Rhodobacterales</taxon>
        <taxon>Paracoccaceae</taxon>
        <taxon>Pseudoprimorskyibacter</taxon>
    </lineage>
</organism>
<keyword evidence="3" id="KW-1185">Reference proteome</keyword>
<proteinExistence type="predicted"/>
<gene>
    <name evidence="2" type="primary">hlyA</name>
    <name evidence="2" type="ORF">PRI8871_03685</name>
</gene>
<dbReference type="PRINTS" id="PR00313">
    <property type="entry name" value="CABNDNGRPT"/>
</dbReference>
<dbReference type="Pfam" id="PF00353">
    <property type="entry name" value="HemolysinCabind"/>
    <property type="match status" value="2"/>
</dbReference>
<dbReference type="Proteomes" id="UP000244904">
    <property type="component" value="Unassembled WGS sequence"/>
</dbReference>
<accession>A0A2R8B171</accession>
<sequence>MAEITGTSGNDNGIDNPILEGTDGDDVISGAEGDDILRGLGGNDVLSGGTGQSTVEGGDGDDRILHGVQFAVADTSRTDVLDGGDGFDWLVLDAEALGAFNANLRDMTIRNIEAIDLSGKHAAFGDNQLDNIQHISGFGESATLQYFGSADLSLGHIQVVRPIAAPPEFIPLRIQPRHMT</sequence>
<evidence type="ECO:0000256" key="1">
    <source>
        <dbReference type="SAM" id="MobiDB-lite"/>
    </source>
</evidence>
<dbReference type="InterPro" id="IPR001343">
    <property type="entry name" value="Hemolysn_Ca-bd"/>
</dbReference>
<reference evidence="3" key="1">
    <citation type="submission" date="2018-03" db="EMBL/GenBank/DDBJ databases">
        <authorList>
            <person name="Rodrigo-Torres L."/>
            <person name="Arahal R. D."/>
            <person name="Lucena T."/>
        </authorList>
    </citation>
    <scope>NUCLEOTIDE SEQUENCE [LARGE SCALE GENOMIC DNA]</scope>
    <source>
        <strain evidence="3">CECT 8871</strain>
    </source>
</reference>
<dbReference type="Gene3D" id="2.150.10.10">
    <property type="entry name" value="Serralysin-like metalloprotease, C-terminal"/>
    <property type="match status" value="1"/>
</dbReference>
<dbReference type="EMBL" id="OMOJ01000015">
    <property type="protein sequence ID" value="SPF81859.1"/>
    <property type="molecule type" value="Genomic_DNA"/>
</dbReference>
<evidence type="ECO:0000313" key="2">
    <source>
        <dbReference type="EMBL" id="SPF81859.1"/>
    </source>
</evidence>